<keyword evidence="2" id="KW-1185">Reference proteome</keyword>
<organism evidence="1 2">
    <name type="scientific">Paenibacillus oryzae</name>
    <dbReference type="NCBI Taxonomy" id="1844972"/>
    <lineage>
        <taxon>Bacteria</taxon>
        <taxon>Bacillati</taxon>
        <taxon>Bacillota</taxon>
        <taxon>Bacilli</taxon>
        <taxon>Bacillales</taxon>
        <taxon>Paenibacillaceae</taxon>
        <taxon>Paenibacillus</taxon>
    </lineage>
</organism>
<evidence type="ECO:0008006" key="3">
    <source>
        <dbReference type="Google" id="ProtNLM"/>
    </source>
</evidence>
<evidence type="ECO:0000313" key="1">
    <source>
        <dbReference type="EMBL" id="OBR62298.1"/>
    </source>
</evidence>
<dbReference type="SUPFAM" id="SSF56059">
    <property type="entry name" value="Glutathione synthetase ATP-binding domain-like"/>
    <property type="match status" value="1"/>
</dbReference>
<reference evidence="1 2" key="1">
    <citation type="submission" date="2016-05" db="EMBL/GenBank/DDBJ databases">
        <title>Paenibacillus oryzae. sp. nov., isolated from the rice root.</title>
        <authorList>
            <person name="Zhang J."/>
            <person name="Zhang X."/>
        </authorList>
    </citation>
    <scope>NUCLEOTIDE SEQUENCE [LARGE SCALE GENOMIC DNA]</scope>
    <source>
        <strain evidence="1 2">1DrF-4</strain>
    </source>
</reference>
<sequence>MWAKKATISQYRRKTGDKWAKTNALLRDRELRKYVPPTRRLNVNALQSMLDSYGMVYVKPVVGSMGKGVMRVEKEDASDRVSYGYQLGGHKNQFSSYKSLYHSLKKTAGGKRHLIQKGIHLLTYEGRRFDLRVVVQQAPSGGFEATGIVARIAYPGKIVTNGSQGGTILPAEQVLRPYASPQQIKGLLSRLSSMGVNTIKTLRRTYPGMKEIGVDVALDRELRPWILEVNTRPDHCPFAVLQDQTMIRRIVHYGKQYGRTYKLACLDR</sequence>
<comment type="caution">
    <text evidence="1">The sequence shown here is derived from an EMBL/GenBank/DDBJ whole genome shotgun (WGS) entry which is preliminary data.</text>
</comment>
<dbReference type="Gene3D" id="3.30.470.20">
    <property type="entry name" value="ATP-grasp fold, B domain"/>
    <property type="match status" value="1"/>
</dbReference>
<dbReference type="InterPro" id="IPR026838">
    <property type="entry name" value="YheC/D"/>
</dbReference>
<proteinExistence type="predicted"/>
<evidence type="ECO:0000313" key="2">
    <source>
        <dbReference type="Proteomes" id="UP000092024"/>
    </source>
</evidence>
<protein>
    <recommendedName>
        <fullName evidence="3">Endospore coat-associated protein</fullName>
    </recommendedName>
</protein>
<dbReference type="STRING" id="1844972.A7K91_01370"/>
<accession>A0A1A5Y9P5</accession>
<name>A0A1A5Y9P5_9BACL</name>
<dbReference type="RefSeq" id="WP_068687158.1">
    <property type="nucleotide sequence ID" value="NZ_LYPA01000080.1"/>
</dbReference>
<dbReference type="AlphaFoldDB" id="A0A1A5Y9P5"/>
<dbReference type="Pfam" id="PF14398">
    <property type="entry name" value="ATPgrasp_YheCD"/>
    <property type="match status" value="1"/>
</dbReference>
<gene>
    <name evidence="1" type="ORF">A7K91_01370</name>
</gene>
<dbReference type="OrthoDB" id="7869153at2"/>
<dbReference type="EMBL" id="LYPA01000080">
    <property type="protein sequence ID" value="OBR62298.1"/>
    <property type="molecule type" value="Genomic_DNA"/>
</dbReference>
<dbReference type="Proteomes" id="UP000092024">
    <property type="component" value="Unassembled WGS sequence"/>
</dbReference>